<keyword evidence="8" id="KW-1185">Reference proteome</keyword>
<evidence type="ECO:0000256" key="4">
    <source>
        <dbReference type="ARBA" id="ARBA00023136"/>
    </source>
</evidence>
<protein>
    <submittedName>
        <fullName evidence="7">FUSC family protein</fullName>
    </submittedName>
</protein>
<evidence type="ECO:0000256" key="5">
    <source>
        <dbReference type="SAM" id="Phobius"/>
    </source>
</evidence>
<reference evidence="7" key="1">
    <citation type="submission" date="2020-12" db="EMBL/GenBank/DDBJ databases">
        <title>Vagococcus allomyrinae sp. nov. and Enterococcus lavae sp. nov., isolated from the larvae of Allomyrina dichotoma.</title>
        <authorList>
            <person name="Lee S.D."/>
        </authorList>
    </citation>
    <scope>NUCLEOTIDE SEQUENCE</scope>
    <source>
        <strain evidence="7">BWB3-3</strain>
    </source>
</reference>
<feature type="transmembrane region" description="Helical" evidence="5">
    <location>
        <begin position="87"/>
        <end position="105"/>
    </location>
</feature>
<keyword evidence="2 5" id="KW-0812">Transmembrane</keyword>
<evidence type="ECO:0000256" key="2">
    <source>
        <dbReference type="ARBA" id="ARBA00022692"/>
    </source>
</evidence>
<dbReference type="InterPro" id="IPR049453">
    <property type="entry name" value="Memb_transporter_dom"/>
</dbReference>
<feature type="transmembrane region" description="Helical" evidence="5">
    <location>
        <begin position="140"/>
        <end position="160"/>
    </location>
</feature>
<accession>A0A940SWQ6</accession>
<feature type="transmembrane region" description="Helical" evidence="5">
    <location>
        <begin position="191"/>
        <end position="210"/>
    </location>
</feature>
<feature type="transmembrane region" description="Helical" evidence="5">
    <location>
        <begin position="240"/>
        <end position="258"/>
    </location>
</feature>
<dbReference type="EMBL" id="JAEEGA010000017">
    <property type="protein sequence ID" value="MBP1043530.1"/>
    <property type="molecule type" value="Genomic_DNA"/>
</dbReference>
<dbReference type="Proteomes" id="UP000674938">
    <property type="component" value="Unassembled WGS sequence"/>
</dbReference>
<evidence type="ECO:0000256" key="3">
    <source>
        <dbReference type="ARBA" id="ARBA00022989"/>
    </source>
</evidence>
<organism evidence="7 8">
    <name type="scientific">Vagococcus allomyrinae</name>
    <dbReference type="NCBI Taxonomy" id="2794353"/>
    <lineage>
        <taxon>Bacteria</taxon>
        <taxon>Bacillati</taxon>
        <taxon>Bacillota</taxon>
        <taxon>Bacilli</taxon>
        <taxon>Lactobacillales</taxon>
        <taxon>Enterococcaceae</taxon>
        <taxon>Vagococcus</taxon>
    </lineage>
</organism>
<feature type="transmembrane region" description="Helical" evidence="5">
    <location>
        <begin position="63"/>
        <end position="81"/>
    </location>
</feature>
<dbReference type="AlphaFoldDB" id="A0A940SWQ6"/>
<sequence length="345" mass="37938">MTNYQSLFTTTHSKDSFLRPLGAGIAMAIPLLLAILLGDSQIASLGVMGAFAYLAFQYKSICYNVKAICLHGIVLFASLSLGLSSGLMPWTIPLVISVISFSGYLLTKIYRIPKPDIFFVIMLYATGTNFPPTPEIFQTSGYLLFGVVGSLLSGVLISFIEKLPFTQEPSDYGRLSFRDKYYLTIYQEPTVLIKAMHFAMILFISAYLSYLLQAQSGYWILISSAAVLAGEQLDKIRERFIQRVLGSVIGLLLGSLLIGFQLPLIVNFGLLIILNILVEYFMPRNYGIANFFTNPQVLLLSSIAAGSPALGMVPYRFSGVLIGSALALILMSIVDYGMSLVKEKF</sequence>
<feature type="domain" description="Integral membrane bound transporter" evidence="6">
    <location>
        <begin position="205"/>
        <end position="329"/>
    </location>
</feature>
<dbReference type="RefSeq" id="WP_209531341.1">
    <property type="nucleotide sequence ID" value="NZ_JAEEGA010000017.1"/>
</dbReference>
<feature type="transmembrane region" description="Helical" evidence="5">
    <location>
        <begin position="23"/>
        <end position="56"/>
    </location>
</feature>
<proteinExistence type="predicted"/>
<comment type="caution">
    <text evidence="7">The sequence shown here is derived from an EMBL/GenBank/DDBJ whole genome shotgun (WGS) entry which is preliminary data.</text>
</comment>
<evidence type="ECO:0000259" key="6">
    <source>
        <dbReference type="Pfam" id="PF13515"/>
    </source>
</evidence>
<evidence type="ECO:0000313" key="7">
    <source>
        <dbReference type="EMBL" id="MBP1043530.1"/>
    </source>
</evidence>
<comment type="subcellular location">
    <subcellularLocation>
        <location evidence="1">Membrane</location>
        <topology evidence="1">Multi-pass membrane protein</topology>
    </subcellularLocation>
</comment>
<keyword evidence="4 5" id="KW-0472">Membrane</keyword>
<gene>
    <name evidence="7" type="ORF">I6N95_21115</name>
</gene>
<dbReference type="Pfam" id="PF13515">
    <property type="entry name" value="FUSC_2"/>
    <property type="match status" value="1"/>
</dbReference>
<evidence type="ECO:0000313" key="8">
    <source>
        <dbReference type="Proteomes" id="UP000674938"/>
    </source>
</evidence>
<feature type="transmembrane region" description="Helical" evidence="5">
    <location>
        <begin position="294"/>
        <end position="315"/>
    </location>
</feature>
<feature type="transmembrane region" description="Helical" evidence="5">
    <location>
        <begin position="321"/>
        <end position="341"/>
    </location>
</feature>
<dbReference type="GO" id="GO:0016020">
    <property type="term" value="C:membrane"/>
    <property type="evidence" value="ECO:0007669"/>
    <property type="project" value="UniProtKB-SubCell"/>
</dbReference>
<keyword evidence="3 5" id="KW-1133">Transmembrane helix</keyword>
<name>A0A940SWQ6_9ENTE</name>
<evidence type="ECO:0000256" key="1">
    <source>
        <dbReference type="ARBA" id="ARBA00004141"/>
    </source>
</evidence>